<dbReference type="Pfam" id="PF13704">
    <property type="entry name" value="Glyco_tranf_2_4"/>
    <property type="match status" value="1"/>
</dbReference>
<dbReference type="EMBL" id="FTOT01000007">
    <property type="protein sequence ID" value="SIT17725.1"/>
    <property type="molecule type" value="Genomic_DNA"/>
</dbReference>
<keyword evidence="1" id="KW-0808">Transferase</keyword>
<evidence type="ECO:0000313" key="1">
    <source>
        <dbReference type="EMBL" id="SIT17725.1"/>
    </source>
</evidence>
<dbReference type="GO" id="GO:0016740">
    <property type="term" value="F:transferase activity"/>
    <property type="evidence" value="ECO:0007669"/>
    <property type="project" value="UniProtKB-KW"/>
</dbReference>
<sequence>MARLPRWGVAATVKAPVEQVLAFAAHHLDLGAQRIWLHFDDPADPAADLLTGQHRVTVIRCDDGYWRDLAGERPDTHQVRQVKNIGRILRKARVDWIAHIDVDEFLLADVPVADVLADQPADRLILRAEPWEALHDPALADDIFTARAFRRQLPEDSEALAARLYGPLGQLLDRGMLSHIVGKCFFRTGVKGMVPRIHGARMKDGDWVFGGRFHPDLALLHFHAQDAELWKARLPYRLSKGAYQYRPAMQAWLQGANDAGIDLFYDRVQQARPDLVLALAGHGLLREADLGLRAKVAARFPSLIPA</sequence>
<evidence type="ECO:0000313" key="2">
    <source>
        <dbReference type="Proteomes" id="UP000186141"/>
    </source>
</evidence>
<name>A0A1N7Q4G5_9RHOB</name>
<dbReference type="RefSeq" id="WP_076533133.1">
    <property type="nucleotide sequence ID" value="NZ_BMEH01000007.1"/>
</dbReference>
<protein>
    <submittedName>
        <fullName evidence="1">Glycosyl transferase family 2</fullName>
    </submittedName>
</protein>
<reference evidence="1 2" key="1">
    <citation type="submission" date="2017-01" db="EMBL/GenBank/DDBJ databases">
        <authorList>
            <person name="Mah S.A."/>
            <person name="Swanson W.J."/>
            <person name="Moy G.W."/>
            <person name="Vacquier V.D."/>
        </authorList>
    </citation>
    <scope>NUCLEOTIDE SEQUENCE [LARGE SCALE GENOMIC DNA]</scope>
    <source>
        <strain evidence="1 2">DSM 26375</strain>
    </source>
</reference>
<proteinExistence type="predicted"/>
<dbReference type="AlphaFoldDB" id="A0A1N7Q4G5"/>
<keyword evidence="2" id="KW-1185">Reference proteome</keyword>
<dbReference type="Proteomes" id="UP000186141">
    <property type="component" value="Unassembled WGS sequence"/>
</dbReference>
<dbReference type="STRING" id="1086013.SAMN05421774_10775"/>
<dbReference type="OrthoDB" id="7203640at2"/>
<organism evidence="1 2">
    <name type="scientific">Gemmobacter megaterium</name>
    <dbReference type="NCBI Taxonomy" id="1086013"/>
    <lineage>
        <taxon>Bacteria</taxon>
        <taxon>Pseudomonadati</taxon>
        <taxon>Pseudomonadota</taxon>
        <taxon>Alphaproteobacteria</taxon>
        <taxon>Rhodobacterales</taxon>
        <taxon>Paracoccaceae</taxon>
        <taxon>Gemmobacter</taxon>
    </lineage>
</organism>
<gene>
    <name evidence="1" type="ORF">SAMN05421774_10775</name>
</gene>
<accession>A0A1N7Q4G5</accession>